<protein>
    <submittedName>
        <fullName evidence="3">Phosphate ABC transporter substrate-binding protein</fullName>
    </submittedName>
</protein>
<dbReference type="KEGG" id="slim:SCL_1749"/>
<dbReference type="AlphaFoldDB" id="A0A1B4XGV8"/>
<dbReference type="NCBIfam" id="TIGR01098">
    <property type="entry name" value="3A0109s03R"/>
    <property type="match status" value="1"/>
</dbReference>
<dbReference type="CDD" id="cd01071">
    <property type="entry name" value="PBP2_PhnD_like"/>
    <property type="match status" value="1"/>
</dbReference>
<accession>A0A1B4XGV8</accession>
<keyword evidence="4" id="KW-1185">Reference proteome</keyword>
<sequence length="285" mass="31914">MQRAITRAWIGLIALCAIAPRIAVAGSDPVIFGVFPRWNAQITVRHFTPLAAQLARELGRPVRIETDKDFDSFMRRVYAGEFDVVHLNQMQYVQAHKTAGYRAIAKLCDNPDCTIRAIIVTRRDSKLAKVRDLKGKTIAFGDPGAMVSHVLAKSLLLESALGPEQYRTIFTKNPPNALLAVYNGEADAAGVGPPVFQQPEIRQRLDLRELRILAESRPIPHLPIAVRRDMDAKLAQRIQQILTGLLRRPEGREILKKLGIERFEAADDDQYALVRHLMEEEAGAQ</sequence>
<dbReference type="EMBL" id="AP014879">
    <property type="protein sequence ID" value="BAV34050.1"/>
    <property type="molecule type" value="Genomic_DNA"/>
</dbReference>
<evidence type="ECO:0000313" key="3">
    <source>
        <dbReference type="EMBL" id="BAV34050.1"/>
    </source>
</evidence>
<dbReference type="RefSeq" id="WP_096360843.1">
    <property type="nucleotide sequence ID" value="NZ_AP014879.1"/>
</dbReference>
<dbReference type="Proteomes" id="UP000243180">
    <property type="component" value="Chromosome"/>
</dbReference>
<dbReference type="FunCoup" id="A0A1B4XGV8">
    <property type="interactions" value="70"/>
</dbReference>
<dbReference type="GO" id="GO:0043190">
    <property type="term" value="C:ATP-binding cassette (ABC) transporter complex"/>
    <property type="evidence" value="ECO:0007669"/>
    <property type="project" value="InterPro"/>
</dbReference>
<name>A0A1B4XGV8_9GAMM</name>
<dbReference type="GO" id="GO:0055085">
    <property type="term" value="P:transmembrane transport"/>
    <property type="evidence" value="ECO:0007669"/>
    <property type="project" value="InterPro"/>
</dbReference>
<dbReference type="InParanoid" id="A0A1B4XGV8"/>
<proteinExistence type="inferred from homology"/>
<organism evidence="3 4">
    <name type="scientific">Sulfuricaulis limicola</name>
    <dbReference type="NCBI Taxonomy" id="1620215"/>
    <lineage>
        <taxon>Bacteria</taxon>
        <taxon>Pseudomonadati</taxon>
        <taxon>Pseudomonadota</taxon>
        <taxon>Gammaproteobacteria</taxon>
        <taxon>Acidiferrobacterales</taxon>
        <taxon>Acidiferrobacteraceae</taxon>
        <taxon>Sulfuricaulis</taxon>
    </lineage>
</organism>
<evidence type="ECO:0000313" key="4">
    <source>
        <dbReference type="Proteomes" id="UP000243180"/>
    </source>
</evidence>
<dbReference type="InterPro" id="IPR005770">
    <property type="entry name" value="PhnD"/>
</dbReference>
<keyword evidence="2" id="KW-0732">Signal</keyword>
<dbReference type="PANTHER" id="PTHR35841">
    <property type="entry name" value="PHOSPHONATES-BINDING PERIPLASMIC PROTEIN"/>
    <property type="match status" value="1"/>
</dbReference>
<evidence type="ECO:0000256" key="1">
    <source>
        <dbReference type="ARBA" id="ARBA00007162"/>
    </source>
</evidence>
<dbReference type="PANTHER" id="PTHR35841:SF1">
    <property type="entry name" value="PHOSPHONATES-BINDING PERIPLASMIC PROTEIN"/>
    <property type="match status" value="1"/>
</dbReference>
<dbReference type="OrthoDB" id="5783716at2"/>
<dbReference type="SUPFAM" id="SSF53850">
    <property type="entry name" value="Periplasmic binding protein-like II"/>
    <property type="match status" value="1"/>
</dbReference>
<evidence type="ECO:0000256" key="2">
    <source>
        <dbReference type="ARBA" id="ARBA00022729"/>
    </source>
</evidence>
<comment type="similarity">
    <text evidence="1">Belongs to the phosphate/phosphite/phosphonate binding protein family.</text>
</comment>
<dbReference type="Pfam" id="PF12974">
    <property type="entry name" value="Phosphonate-bd"/>
    <property type="match status" value="1"/>
</dbReference>
<reference evidence="3 4" key="1">
    <citation type="submission" date="2015-05" db="EMBL/GenBank/DDBJ databases">
        <title>Complete genome sequence of a sulfur-oxidizing gammaproteobacterium strain HA5.</title>
        <authorList>
            <person name="Miura A."/>
            <person name="Kojima H."/>
            <person name="Fukui M."/>
        </authorList>
    </citation>
    <scope>NUCLEOTIDE SEQUENCE [LARGE SCALE GENOMIC DNA]</scope>
    <source>
        <strain evidence="3 4">HA5</strain>
    </source>
</reference>
<dbReference type="Gene3D" id="3.40.190.10">
    <property type="entry name" value="Periplasmic binding protein-like II"/>
    <property type="match status" value="2"/>
</dbReference>
<gene>
    <name evidence="3" type="ORF">SCL_1749</name>
</gene>